<proteinExistence type="predicted"/>
<sequence length="202" mass="23276">MHSLLFCEPGTFSLNDLKKYHSKPTIKVNDEMYNLIKNNTCLVYRDTENVHNAYLFGKLFALHTYQLVAEHFNDIAQTGFLDYELVKKGVWFKKNFDTDKLWDSYECDWDNNDLKKAVKKNNKSILWIGTTDGGDVGAYLYVHKTDGVIDSIIVDNNFFFGNLDTDSEQESDQESDQDSDQESEESDQESDQDSDQDSEGSE</sequence>
<feature type="compositionally biased region" description="Acidic residues" evidence="1">
    <location>
        <begin position="165"/>
        <end position="202"/>
    </location>
</feature>
<protein>
    <submittedName>
        <fullName evidence="2">Uncharacterized protein</fullName>
    </submittedName>
</protein>
<reference evidence="2 3" key="1">
    <citation type="journal article" date="2014" name="Virol. J.">
        <title>Samba virus: a novel mimivirus from a giant rain forest, the Brazilian Amazon.</title>
        <authorList>
            <person name="Campos R.K."/>
            <person name="Boratto P.V."/>
            <person name="Assis F.L."/>
            <person name="Aguiar E.R."/>
            <person name="Silva L.C."/>
            <person name="Albarnaz J.D."/>
            <person name="Dornas F.P."/>
            <person name="Trindade G.S."/>
            <person name="Ferreira P.P."/>
            <person name="Marques J.T."/>
            <person name="Robert C."/>
            <person name="Raoult D."/>
            <person name="Kroon E.G."/>
            <person name="La Scola B."/>
            <person name="Abrahao J.S."/>
        </authorList>
    </citation>
    <scope>NUCLEOTIDE SEQUENCE [LARGE SCALE GENOMIC DNA]</scope>
</reference>
<feature type="region of interest" description="Disordered" evidence="1">
    <location>
        <begin position="164"/>
        <end position="202"/>
    </location>
</feature>
<dbReference type="EMBL" id="KF959826">
    <property type="protein sequence ID" value="AMK62056.1"/>
    <property type="molecule type" value="Genomic_DNA"/>
</dbReference>
<organism evidence="2 3">
    <name type="scientific">Samba virus</name>
    <dbReference type="NCBI Taxonomy" id="1461100"/>
    <lineage>
        <taxon>Viruses</taxon>
        <taxon>Varidnaviria</taxon>
        <taxon>Bamfordvirae</taxon>
        <taxon>Nucleocytoviricota</taxon>
        <taxon>Megaviricetes</taxon>
        <taxon>Imitervirales</taxon>
        <taxon>Mimiviridae</taxon>
        <taxon>Megamimivirinae</taxon>
        <taxon>Mimivirus</taxon>
        <taxon>Mimivirus bradfordmassiliense</taxon>
    </lineage>
</organism>
<accession>A0A140E181</accession>
<evidence type="ECO:0000313" key="2">
    <source>
        <dbReference type="EMBL" id="AMK62056.1"/>
    </source>
</evidence>
<evidence type="ECO:0000256" key="1">
    <source>
        <dbReference type="SAM" id="MobiDB-lite"/>
    </source>
</evidence>
<name>A0A140E181_MIMIV</name>
<dbReference type="Proteomes" id="UP000240935">
    <property type="component" value="Segment"/>
</dbReference>
<evidence type="ECO:0000313" key="3">
    <source>
        <dbReference type="Proteomes" id="UP000240935"/>
    </source>
</evidence>